<dbReference type="InterPro" id="IPR013087">
    <property type="entry name" value="Znf_C2H2_type"/>
</dbReference>
<sequence>KVSSALLLCKKRIMPAVEVREEREKCNRLLEVFDDVHAFLSDRVVRSIPESVEVFFRDNGVPGKLSEDVSDACLRYIIHGSFGDILAARKILQRHLLQQDTVDLQQVAEADDVALSEAFQDHYVDVASHEVIGADIIEDCPELTAEEDGFCSQQVAEADDVVLSEAFQDHYVDVASHEVIGADVIEDCPELTAEEDGFCSPGETTLLVNVVAESGACSEFCSSDLQHSFDQIEAVASDVGAVALEKEPQQVSCDPSVVPNPVVIEIHCSKLEDAMLNLPLDLPPSQENVVEQFMEDPTAVAVTCTTEQMAEDSGDNVAPEPVTEVQKQKRNYEEVTPFKYFCELCSFKTKRNSHYLKHIKIHEKVTTLHSCDKCPFTTMRLGHLRRHASTHSNHLHRCTHCSYTTDDQKLLLRHNRMRHYRTKRSRQAPAKPMECPHCNYRTTRPLLLARHRQRHAGDSGTLQSTAPLHQCTQCGYQTHRKEHLVRHRANVHGGARPFLCHRCGKAFKRADALRQHHLTHAGPNEGAPPASFPCPQCHKVFRTHSHLSEHQAIHSTARPFLCEICGSAFKTRSVQRKHVQSVHNNPRAFCCNCCSKKFNTQYALKRHQKLHQPPSEQQQRHQQPAQPHLLAPPSLPLPEEQIHAATTLQDVLGSTAPAMSGPVAEVPGLEHVITTVPIQDTCDVIGQISTAMLQPAETATLLYLTNPLPPF</sequence>
<evidence type="ECO:0000256" key="6">
    <source>
        <dbReference type="ARBA" id="ARBA00023242"/>
    </source>
</evidence>
<feature type="domain" description="C2H2-type" evidence="9">
    <location>
        <begin position="532"/>
        <end position="559"/>
    </location>
</feature>
<dbReference type="EMBL" id="GACK01002529">
    <property type="protein sequence ID" value="JAA62505.1"/>
    <property type="molecule type" value="mRNA"/>
</dbReference>
<accession>L7MEU3</accession>
<feature type="domain" description="C2H2-type" evidence="9">
    <location>
        <begin position="560"/>
        <end position="588"/>
    </location>
</feature>
<dbReference type="GO" id="GO:0003700">
    <property type="term" value="F:DNA-binding transcription factor activity"/>
    <property type="evidence" value="ECO:0007669"/>
    <property type="project" value="TreeGrafter"/>
</dbReference>
<keyword evidence="2" id="KW-0479">Metal-binding</keyword>
<evidence type="ECO:0000256" key="1">
    <source>
        <dbReference type="ARBA" id="ARBA00004123"/>
    </source>
</evidence>
<feature type="domain" description="C2H2-type" evidence="9">
    <location>
        <begin position="498"/>
        <end position="525"/>
    </location>
</feature>
<keyword evidence="6" id="KW-0539">Nucleus</keyword>
<feature type="domain" description="C2H2-type" evidence="9">
    <location>
        <begin position="433"/>
        <end position="460"/>
    </location>
</feature>
<evidence type="ECO:0000256" key="2">
    <source>
        <dbReference type="ARBA" id="ARBA00022723"/>
    </source>
</evidence>
<evidence type="ECO:0000256" key="4">
    <source>
        <dbReference type="ARBA" id="ARBA00022771"/>
    </source>
</evidence>
<dbReference type="InterPro" id="IPR036236">
    <property type="entry name" value="Znf_C2H2_sf"/>
</dbReference>
<dbReference type="SUPFAM" id="SSF57667">
    <property type="entry name" value="beta-beta-alpha zinc fingers"/>
    <property type="match status" value="3"/>
</dbReference>
<dbReference type="GO" id="GO:0000978">
    <property type="term" value="F:RNA polymerase II cis-regulatory region sequence-specific DNA binding"/>
    <property type="evidence" value="ECO:0007669"/>
    <property type="project" value="TreeGrafter"/>
</dbReference>
<dbReference type="Gene3D" id="3.30.160.60">
    <property type="entry name" value="Classic Zinc Finger"/>
    <property type="match status" value="5"/>
</dbReference>
<evidence type="ECO:0000256" key="7">
    <source>
        <dbReference type="PROSITE-ProRule" id="PRU00042"/>
    </source>
</evidence>
<dbReference type="GO" id="GO:0006357">
    <property type="term" value="P:regulation of transcription by RNA polymerase II"/>
    <property type="evidence" value="ECO:0007669"/>
    <property type="project" value="TreeGrafter"/>
</dbReference>
<keyword evidence="3" id="KW-0677">Repeat</keyword>
<dbReference type="PROSITE" id="PS00028">
    <property type="entry name" value="ZINC_FINGER_C2H2_1"/>
    <property type="match status" value="4"/>
</dbReference>
<dbReference type="GO" id="GO:0005634">
    <property type="term" value="C:nucleus"/>
    <property type="evidence" value="ECO:0007669"/>
    <property type="project" value="UniProtKB-SubCell"/>
</dbReference>
<name>L7MEU3_RHIPC</name>
<dbReference type="PANTHER" id="PTHR24390">
    <property type="entry name" value="ZINC FINGER PROTEIN"/>
    <property type="match status" value="1"/>
</dbReference>
<dbReference type="PROSITE" id="PS50157">
    <property type="entry name" value="ZINC_FINGER_C2H2_2"/>
    <property type="match status" value="6"/>
</dbReference>
<keyword evidence="5" id="KW-0862">Zinc</keyword>
<keyword evidence="4 7" id="KW-0863">Zinc-finger</keyword>
<evidence type="ECO:0000256" key="5">
    <source>
        <dbReference type="ARBA" id="ARBA00022833"/>
    </source>
</evidence>
<reference evidence="10" key="2">
    <citation type="journal article" date="2015" name="J. Proteomics">
        <title>Sexual differences in the sialomes of the zebra tick, Rhipicephalus pulchellus.</title>
        <authorList>
            <person name="Tan A.W."/>
            <person name="Francischetti I.M."/>
            <person name="Slovak M."/>
            <person name="Kini R.M."/>
            <person name="Ribeiro J.M."/>
        </authorList>
    </citation>
    <scope>NUCLEOTIDE SEQUENCE</scope>
    <source>
        <tissue evidence="10">Salivary gland</tissue>
    </source>
</reference>
<evidence type="ECO:0000256" key="8">
    <source>
        <dbReference type="SAM" id="MobiDB-lite"/>
    </source>
</evidence>
<organism evidence="10">
    <name type="scientific">Rhipicephalus pulchellus</name>
    <name type="common">Yellow backed tick</name>
    <name type="synonym">Dermacentor pulchellus</name>
    <dbReference type="NCBI Taxonomy" id="72859"/>
    <lineage>
        <taxon>Eukaryota</taxon>
        <taxon>Metazoa</taxon>
        <taxon>Ecdysozoa</taxon>
        <taxon>Arthropoda</taxon>
        <taxon>Chelicerata</taxon>
        <taxon>Arachnida</taxon>
        <taxon>Acari</taxon>
        <taxon>Parasitiformes</taxon>
        <taxon>Ixodida</taxon>
        <taxon>Ixodoidea</taxon>
        <taxon>Ixodidae</taxon>
        <taxon>Rhipicephalinae</taxon>
        <taxon>Rhipicephalus</taxon>
        <taxon>Rhipicephalus</taxon>
    </lineage>
</organism>
<feature type="region of interest" description="Disordered" evidence="8">
    <location>
        <begin position="607"/>
        <end position="630"/>
    </location>
</feature>
<comment type="subcellular location">
    <subcellularLocation>
        <location evidence="1">Nucleus</location>
    </subcellularLocation>
</comment>
<evidence type="ECO:0000313" key="10">
    <source>
        <dbReference type="EMBL" id="JAA62505.1"/>
    </source>
</evidence>
<feature type="compositionally biased region" description="Low complexity" evidence="8">
    <location>
        <begin position="611"/>
        <end position="630"/>
    </location>
</feature>
<feature type="domain" description="C2H2-type" evidence="9">
    <location>
        <begin position="589"/>
        <end position="616"/>
    </location>
</feature>
<proteinExistence type="evidence at transcript level"/>
<protein>
    <submittedName>
        <fullName evidence="10">Putative zinc finger protein</fullName>
    </submittedName>
</protein>
<evidence type="ECO:0000256" key="3">
    <source>
        <dbReference type="ARBA" id="ARBA00022737"/>
    </source>
</evidence>
<feature type="non-terminal residue" evidence="10">
    <location>
        <position position="1"/>
    </location>
</feature>
<dbReference type="PANTHER" id="PTHR24390:SF226">
    <property type="entry name" value="GH10523P-RELATED"/>
    <property type="match status" value="1"/>
</dbReference>
<feature type="domain" description="C2H2-type" evidence="9">
    <location>
        <begin position="469"/>
        <end position="497"/>
    </location>
</feature>
<reference evidence="10" key="1">
    <citation type="submission" date="2012-11" db="EMBL/GenBank/DDBJ databases">
        <authorList>
            <person name="Lucero-Rivera Y.E."/>
            <person name="Tovar-Ramirez D."/>
        </authorList>
    </citation>
    <scope>NUCLEOTIDE SEQUENCE</scope>
    <source>
        <tissue evidence="10">Salivary gland</tissue>
    </source>
</reference>
<evidence type="ECO:0000259" key="9">
    <source>
        <dbReference type="PROSITE" id="PS50157"/>
    </source>
</evidence>
<dbReference type="GO" id="GO:0008270">
    <property type="term" value="F:zinc ion binding"/>
    <property type="evidence" value="ECO:0007669"/>
    <property type="project" value="UniProtKB-KW"/>
</dbReference>
<dbReference type="SMART" id="SM00355">
    <property type="entry name" value="ZnF_C2H2"/>
    <property type="match status" value="9"/>
</dbReference>
<dbReference type="AlphaFoldDB" id="L7MEU3"/>
<dbReference type="Pfam" id="PF00096">
    <property type="entry name" value="zf-C2H2"/>
    <property type="match status" value="2"/>
</dbReference>